<evidence type="ECO:0000259" key="2">
    <source>
        <dbReference type="PROSITE" id="PS50983"/>
    </source>
</evidence>
<dbReference type="SUPFAM" id="SSF53807">
    <property type="entry name" value="Helical backbone' metal receptor"/>
    <property type="match status" value="1"/>
</dbReference>
<gene>
    <name evidence="3" type="ORF">JM93_03471</name>
</gene>
<keyword evidence="1" id="KW-0732">Signal</keyword>
<dbReference type="Pfam" id="PF01497">
    <property type="entry name" value="Peripla_BP_2"/>
    <property type="match status" value="1"/>
</dbReference>
<dbReference type="PANTHER" id="PTHR30535:SF34">
    <property type="entry name" value="MOLYBDATE-BINDING PROTEIN MOLA"/>
    <property type="match status" value="1"/>
</dbReference>
<accession>A0A562SQ89</accession>
<dbReference type="Gene3D" id="3.40.50.1980">
    <property type="entry name" value="Nitrogenase molybdenum iron protein domain"/>
    <property type="match status" value="2"/>
</dbReference>
<dbReference type="PANTHER" id="PTHR30535">
    <property type="entry name" value="VITAMIN B12-BINDING PROTEIN"/>
    <property type="match status" value="1"/>
</dbReference>
<dbReference type="RefSeq" id="WP_170230710.1">
    <property type="nucleotide sequence ID" value="NZ_SMLY01000080.1"/>
</dbReference>
<protein>
    <submittedName>
        <fullName evidence="3">Iron complex transport system substrate-binding protein</fullName>
    </submittedName>
</protein>
<evidence type="ECO:0000313" key="4">
    <source>
        <dbReference type="Proteomes" id="UP000320593"/>
    </source>
</evidence>
<dbReference type="EMBL" id="VLLF01000008">
    <property type="protein sequence ID" value="TWI82956.1"/>
    <property type="molecule type" value="Genomic_DNA"/>
</dbReference>
<dbReference type="AlphaFoldDB" id="A0A562SQ89"/>
<sequence>MPLLRTVSVLFSLALVLNWDPAIAEEAPQRVVSVNLCTDQLAMLLAKPGQLISVSHLAADETISLMSADANRLMLNHGLAEEIFRMDPDLVVAGKYTDRATINLLKRLGKPVEEFDPATSFEDIAANTKRMGTLLGNGDAAERLIAQMRVEVSKLSLEYQQNRPVLGSFGTNSYTSGAGTLENDIVGKAGFRHLGDEIGIAGTTRLPLEALVLANPDYVMIWDRHSTNPSRSAAVLTHPALDARFGEDRKISADSRYWICGTPLTAGAIQRLQDAVRGKPAG</sequence>
<proteinExistence type="predicted"/>
<dbReference type="InterPro" id="IPR050902">
    <property type="entry name" value="ABC_Transporter_SBP"/>
</dbReference>
<feature type="chain" id="PRO_5022243194" evidence="1">
    <location>
        <begin position="25"/>
        <end position="282"/>
    </location>
</feature>
<comment type="caution">
    <text evidence="3">The sequence shown here is derived from an EMBL/GenBank/DDBJ whole genome shotgun (WGS) entry which is preliminary data.</text>
</comment>
<name>A0A562SQ89_9HYPH</name>
<reference evidence="3 4" key="1">
    <citation type="submission" date="2019-07" db="EMBL/GenBank/DDBJ databases">
        <title>Genomic Encyclopedia of Archaeal and Bacterial Type Strains, Phase II (KMG-II): from individual species to whole genera.</title>
        <authorList>
            <person name="Goeker M."/>
        </authorList>
    </citation>
    <scope>NUCLEOTIDE SEQUENCE [LARGE SCALE GENOMIC DNA]</scope>
    <source>
        <strain evidence="3 4">ATCC BAA-252</strain>
    </source>
</reference>
<keyword evidence="4" id="KW-1185">Reference proteome</keyword>
<evidence type="ECO:0000256" key="1">
    <source>
        <dbReference type="SAM" id="SignalP"/>
    </source>
</evidence>
<dbReference type="PROSITE" id="PS50983">
    <property type="entry name" value="FE_B12_PBP"/>
    <property type="match status" value="1"/>
</dbReference>
<evidence type="ECO:0000313" key="3">
    <source>
        <dbReference type="EMBL" id="TWI82956.1"/>
    </source>
</evidence>
<feature type="domain" description="Fe/B12 periplasmic-binding" evidence="2">
    <location>
        <begin position="30"/>
        <end position="280"/>
    </location>
</feature>
<organism evidence="3 4">
    <name type="scientific">Roseibium hamelinense</name>
    <dbReference type="NCBI Taxonomy" id="150831"/>
    <lineage>
        <taxon>Bacteria</taxon>
        <taxon>Pseudomonadati</taxon>
        <taxon>Pseudomonadota</taxon>
        <taxon>Alphaproteobacteria</taxon>
        <taxon>Hyphomicrobiales</taxon>
        <taxon>Stappiaceae</taxon>
        <taxon>Roseibium</taxon>
    </lineage>
</organism>
<feature type="signal peptide" evidence="1">
    <location>
        <begin position="1"/>
        <end position="24"/>
    </location>
</feature>
<dbReference type="InterPro" id="IPR002491">
    <property type="entry name" value="ABC_transptr_periplasmic_BD"/>
</dbReference>
<dbReference type="Proteomes" id="UP000320593">
    <property type="component" value="Unassembled WGS sequence"/>
</dbReference>